<feature type="transmembrane region" description="Helical" evidence="1">
    <location>
        <begin position="33"/>
        <end position="59"/>
    </location>
</feature>
<evidence type="ECO:0000313" key="3">
    <source>
        <dbReference type="EMBL" id="CAB4324673.1"/>
    </source>
</evidence>
<dbReference type="Pfam" id="PF13231">
    <property type="entry name" value="PMT_2"/>
    <property type="match status" value="1"/>
</dbReference>
<dbReference type="AlphaFoldDB" id="A0A6J5YFX9"/>
<accession>A0A6J5YFX9</accession>
<evidence type="ECO:0000256" key="1">
    <source>
        <dbReference type="SAM" id="Phobius"/>
    </source>
</evidence>
<feature type="transmembrane region" description="Helical" evidence="1">
    <location>
        <begin position="136"/>
        <end position="154"/>
    </location>
</feature>
<feature type="transmembrane region" description="Helical" evidence="1">
    <location>
        <begin position="273"/>
        <end position="296"/>
    </location>
</feature>
<evidence type="ECO:0000259" key="2">
    <source>
        <dbReference type="Pfam" id="PF13231"/>
    </source>
</evidence>
<reference evidence="3" key="1">
    <citation type="submission" date="2020-05" db="EMBL/GenBank/DDBJ databases">
        <authorList>
            <person name="Chiriac C."/>
            <person name="Salcher M."/>
            <person name="Ghai R."/>
            <person name="Kavagutti S V."/>
        </authorList>
    </citation>
    <scope>NUCLEOTIDE SEQUENCE</scope>
</reference>
<proteinExistence type="predicted"/>
<name>A0A6J5YFX9_9ZZZZ</name>
<keyword evidence="1" id="KW-1133">Transmembrane helix</keyword>
<feature type="transmembrane region" description="Helical" evidence="1">
    <location>
        <begin position="356"/>
        <end position="374"/>
    </location>
</feature>
<feature type="transmembrane region" description="Helical" evidence="1">
    <location>
        <begin position="107"/>
        <end position="130"/>
    </location>
</feature>
<gene>
    <name evidence="3" type="ORF">UFOPK1392_02449</name>
</gene>
<keyword evidence="1" id="KW-0812">Transmembrane</keyword>
<protein>
    <submittedName>
        <fullName evidence="3">Unannotated protein</fullName>
    </submittedName>
</protein>
<dbReference type="EMBL" id="CAEMXZ010000191">
    <property type="protein sequence ID" value="CAB4324673.1"/>
    <property type="molecule type" value="Genomic_DNA"/>
</dbReference>
<keyword evidence="1" id="KW-0472">Membrane</keyword>
<feature type="transmembrane region" description="Helical" evidence="1">
    <location>
        <begin position="161"/>
        <end position="181"/>
    </location>
</feature>
<sequence length="515" mass="55914">MIPLIPTSPRTGASSFVSRFVARLHQRCLDAPWFWVVTSVVGISTLIARSPGIVFTGLFDRDEGFLTVMGGVVGRSGEMYVDVIDRKPPIVPYIYALVQQVSVDMRWVRLLCAIGIFFSGVVVVSIVLRLTQRRSAALGAGALSVLGTAMFLPADGQAANFELWGLLPASVAVLCVVAARTPRFNRWLYFLAAGACVALAANCKQPYVVMFLPVLFEAARASGERVRLGLATVLGAVLATLPMLTVVDGSRMWRWAWADNGDYLAGGISTARALAVGAGLTVVFALFHLPLFYGLWAAVTRRVRIDPVLLVWLAVSVLVLPIGLRFFGHYYQQVVPPLAVITGVALATAPRRAWQLLAAVTAVSTASLVGLAFVHPADLSNFTAVGRYVQQTTVPSDRILVWGAVPDVYVSADRAPSGVFLHDGYLTGNWASRATVLDASIIENEPYRSRWRIFMTDLDRNPPVVIIDAARPGTDWAGYSPDRYPLGALLQRCYSRVAVVDGLPVWRRDSVRCPA</sequence>
<feature type="domain" description="Glycosyltransferase RgtA/B/C/D-like" evidence="2">
    <location>
        <begin position="87"/>
        <end position="240"/>
    </location>
</feature>
<organism evidence="3">
    <name type="scientific">freshwater metagenome</name>
    <dbReference type="NCBI Taxonomy" id="449393"/>
    <lineage>
        <taxon>unclassified sequences</taxon>
        <taxon>metagenomes</taxon>
        <taxon>ecological metagenomes</taxon>
    </lineage>
</organism>
<feature type="transmembrane region" description="Helical" evidence="1">
    <location>
        <begin position="308"/>
        <end position="324"/>
    </location>
</feature>
<dbReference type="InterPro" id="IPR038731">
    <property type="entry name" value="RgtA/B/C-like"/>
</dbReference>
<feature type="transmembrane region" description="Helical" evidence="1">
    <location>
        <begin position="228"/>
        <end position="247"/>
    </location>
</feature>